<protein>
    <recommendedName>
        <fullName evidence="2">Metallothionein</fullName>
    </recommendedName>
</protein>
<dbReference type="AlphaFoldDB" id="A0A1X7TAU7"/>
<accession>A0A1X7TAU7</accession>
<name>A0A1X7TAU7_AMPQE</name>
<proteinExistence type="predicted"/>
<sequence length="59" mass="6315">MYMYISSSVYRNLACGGRGSCDCGSTCRCHEPVSLPLARNIYNVTHGSLSGYAIVVGHS</sequence>
<dbReference type="EnsemblMetazoa" id="Aqu2.1.11678_001">
    <property type="protein sequence ID" value="Aqu2.1.11678_001"/>
    <property type="gene ID" value="Aqu2.1.11678"/>
</dbReference>
<organism evidence="1">
    <name type="scientific">Amphimedon queenslandica</name>
    <name type="common">Sponge</name>
    <dbReference type="NCBI Taxonomy" id="400682"/>
    <lineage>
        <taxon>Eukaryota</taxon>
        <taxon>Metazoa</taxon>
        <taxon>Porifera</taxon>
        <taxon>Demospongiae</taxon>
        <taxon>Heteroscleromorpha</taxon>
        <taxon>Haplosclerida</taxon>
        <taxon>Niphatidae</taxon>
        <taxon>Amphimedon</taxon>
    </lineage>
</organism>
<evidence type="ECO:0000313" key="1">
    <source>
        <dbReference type="EnsemblMetazoa" id="Aqu2.1.11678_001"/>
    </source>
</evidence>
<evidence type="ECO:0008006" key="2">
    <source>
        <dbReference type="Google" id="ProtNLM"/>
    </source>
</evidence>
<reference evidence="1" key="1">
    <citation type="submission" date="2017-05" db="UniProtKB">
        <authorList>
            <consortium name="EnsemblMetazoa"/>
        </authorList>
    </citation>
    <scope>IDENTIFICATION</scope>
</reference>
<dbReference type="InParanoid" id="A0A1X7TAU7"/>